<organism evidence="1 2">
    <name type="scientific">Pseudonocardia oroxyli</name>
    <dbReference type="NCBI Taxonomy" id="366584"/>
    <lineage>
        <taxon>Bacteria</taxon>
        <taxon>Bacillati</taxon>
        <taxon>Actinomycetota</taxon>
        <taxon>Actinomycetes</taxon>
        <taxon>Pseudonocardiales</taxon>
        <taxon>Pseudonocardiaceae</taxon>
        <taxon>Pseudonocardia</taxon>
    </lineage>
</organism>
<dbReference type="EMBL" id="FNBE01000011">
    <property type="protein sequence ID" value="SDG39176.1"/>
    <property type="molecule type" value="Genomic_DNA"/>
</dbReference>
<dbReference type="GO" id="GO:0016829">
    <property type="term" value="F:lyase activity"/>
    <property type="evidence" value="ECO:0007669"/>
    <property type="project" value="UniProtKB-KW"/>
</dbReference>
<dbReference type="Proteomes" id="UP000198967">
    <property type="component" value="Unassembled WGS sequence"/>
</dbReference>
<dbReference type="InterPro" id="IPR001544">
    <property type="entry name" value="Aminotrans_IV"/>
</dbReference>
<dbReference type="AlphaFoldDB" id="A0A1G7TUY9"/>
<dbReference type="GO" id="GO:0008483">
    <property type="term" value="F:transaminase activity"/>
    <property type="evidence" value="ECO:0007669"/>
    <property type="project" value="UniProtKB-KW"/>
</dbReference>
<dbReference type="InterPro" id="IPR036038">
    <property type="entry name" value="Aminotransferase-like"/>
</dbReference>
<keyword evidence="2" id="KW-1185">Reference proteome</keyword>
<keyword evidence="1" id="KW-0456">Lyase</keyword>
<dbReference type="STRING" id="366584.SAMN05216377_111147"/>
<dbReference type="Gene3D" id="3.20.10.10">
    <property type="entry name" value="D-amino Acid Aminotransferase, subunit A, domain 2"/>
    <property type="match status" value="1"/>
</dbReference>
<dbReference type="RefSeq" id="WP_176921395.1">
    <property type="nucleotide sequence ID" value="NZ_FNBE01000011.1"/>
</dbReference>
<dbReference type="Pfam" id="PF01063">
    <property type="entry name" value="Aminotran_4"/>
    <property type="match status" value="1"/>
</dbReference>
<sequence length="260" mass="27769">MTARRLHWAGPGRWSEEVGPAPEAALVVDSFLAVGGRVRDLDRHGTRFRAGCAALGLPTADLGAFLTDAEAALPRAGRWFPRVEAHPDTRLVLWIRPAPPEQRETRLWVAPEPDARRRPEVKGPDLALLAGLRGRAVSHGADDALLTGPDGVVREAAHSALLWWRGDRLCVPASDLPVLPSVTAARLRGAARAAGVPITPERCAPAGLAEAEVWTVNALHGIRPVVGWRGAGAPVRAAVPDAARLDHFRSQLAADASTRR</sequence>
<name>A0A1G7TUY9_PSEOR</name>
<evidence type="ECO:0000313" key="2">
    <source>
        <dbReference type="Proteomes" id="UP000198967"/>
    </source>
</evidence>
<reference evidence="1 2" key="1">
    <citation type="submission" date="2016-10" db="EMBL/GenBank/DDBJ databases">
        <authorList>
            <person name="de Groot N.N."/>
        </authorList>
    </citation>
    <scope>NUCLEOTIDE SEQUENCE [LARGE SCALE GENOMIC DNA]</scope>
    <source>
        <strain evidence="1 2">CGMCC 4.3143</strain>
    </source>
</reference>
<keyword evidence="1" id="KW-0808">Transferase</keyword>
<dbReference type="InterPro" id="IPR043132">
    <property type="entry name" value="BCAT-like_C"/>
</dbReference>
<proteinExistence type="predicted"/>
<accession>A0A1G7TUY9</accession>
<keyword evidence="1" id="KW-0032">Aminotransferase</keyword>
<protein>
    <submittedName>
        <fullName evidence="1">Branched-chain amino acid aminotransferase/4-amino-4-deoxychorismate lyase</fullName>
    </submittedName>
</protein>
<gene>
    <name evidence="1" type="ORF">SAMN05216377_111147</name>
</gene>
<dbReference type="SUPFAM" id="SSF56752">
    <property type="entry name" value="D-aminoacid aminotransferase-like PLP-dependent enzymes"/>
    <property type="match status" value="1"/>
</dbReference>
<evidence type="ECO:0000313" key="1">
    <source>
        <dbReference type="EMBL" id="SDG39176.1"/>
    </source>
</evidence>